<dbReference type="SUPFAM" id="SSF46626">
    <property type="entry name" value="Cytochrome c"/>
    <property type="match status" value="1"/>
</dbReference>
<dbReference type="GO" id="GO:0020037">
    <property type="term" value="F:heme binding"/>
    <property type="evidence" value="ECO:0007669"/>
    <property type="project" value="InterPro"/>
</dbReference>
<reference evidence="7 8" key="1">
    <citation type="submission" date="2018-10" db="EMBL/GenBank/DDBJ databases">
        <title>Draft genome sequence of Bacillus salarius IM0101, isolated from a hypersaline soil in Inner Mongolia, China.</title>
        <authorList>
            <person name="Yamprayoonswat W."/>
            <person name="Boonvisut S."/>
            <person name="Jumpathong W."/>
            <person name="Sittihan S."/>
            <person name="Ruangsuj P."/>
            <person name="Wanthongcharoen S."/>
            <person name="Thongpramul N."/>
            <person name="Pimmason S."/>
            <person name="Yu B."/>
            <person name="Yasawong M."/>
        </authorList>
    </citation>
    <scope>NUCLEOTIDE SEQUENCE [LARGE SCALE GENOMIC DNA]</scope>
    <source>
        <strain evidence="7 8">IM0101</strain>
    </source>
</reference>
<evidence type="ECO:0000313" key="8">
    <source>
        <dbReference type="Proteomes" id="UP000275076"/>
    </source>
</evidence>
<dbReference type="OrthoDB" id="7933886at2"/>
<organism evidence="7 8">
    <name type="scientific">Salibacterium salarium</name>
    <dbReference type="NCBI Taxonomy" id="284579"/>
    <lineage>
        <taxon>Bacteria</taxon>
        <taxon>Bacillati</taxon>
        <taxon>Bacillota</taxon>
        <taxon>Bacilli</taxon>
        <taxon>Bacillales</taxon>
        <taxon>Bacillaceae</taxon>
    </lineage>
</organism>
<keyword evidence="5" id="KW-0732">Signal</keyword>
<dbReference type="InterPro" id="IPR009056">
    <property type="entry name" value="Cyt_c-like_dom"/>
</dbReference>
<dbReference type="PROSITE" id="PS51257">
    <property type="entry name" value="PROKAR_LIPOPROTEIN"/>
    <property type="match status" value="1"/>
</dbReference>
<feature type="chain" id="PRO_5038929484" evidence="5">
    <location>
        <begin position="21"/>
        <end position="92"/>
    </location>
</feature>
<feature type="domain" description="Cytochrome c" evidence="6">
    <location>
        <begin position="24"/>
        <end position="92"/>
    </location>
</feature>
<evidence type="ECO:0000313" key="7">
    <source>
        <dbReference type="EMBL" id="RSL33514.1"/>
    </source>
</evidence>
<name>A0A428N4U9_9BACI</name>
<dbReference type="EMBL" id="RBVX01000007">
    <property type="protein sequence ID" value="RSL33514.1"/>
    <property type="molecule type" value="Genomic_DNA"/>
</dbReference>
<evidence type="ECO:0000256" key="4">
    <source>
        <dbReference type="PROSITE-ProRule" id="PRU00433"/>
    </source>
</evidence>
<dbReference type="PROSITE" id="PS51007">
    <property type="entry name" value="CYTC"/>
    <property type="match status" value="1"/>
</dbReference>
<dbReference type="GO" id="GO:0009055">
    <property type="term" value="F:electron transfer activity"/>
    <property type="evidence" value="ECO:0007669"/>
    <property type="project" value="InterPro"/>
</dbReference>
<evidence type="ECO:0000259" key="6">
    <source>
        <dbReference type="PROSITE" id="PS51007"/>
    </source>
</evidence>
<dbReference type="RefSeq" id="WP_125555575.1">
    <property type="nucleotide sequence ID" value="NZ_RBVX01000007.1"/>
</dbReference>
<keyword evidence="2 4" id="KW-0479">Metal-binding</keyword>
<dbReference type="Proteomes" id="UP000275076">
    <property type="component" value="Unassembled WGS sequence"/>
</dbReference>
<keyword evidence="1 4" id="KW-0349">Heme</keyword>
<comment type="caution">
    <text evidence="7">The sequence shown here is derived from an EMBL/GenBank/DDBJ whole genome shotgun (WGS) entry which is preliminary data.</text>
</comment>
<protein>
    <submittedName>
        <fullName evidence="7">Cytochrome c</fullName>
    </submittedName>
</protein>
<sequence>MKKVLKVIAGCSMFFLVACGGGGEEVSDASDIYQANCLQCHGGNLEGSNGPAIDDHSKEEVLAMIDNGGNGMPANIIEGGEAEKVAEWISEQ</sequence>
<proteinExistence type="predicted"/>
<keyword evidence="8" id="KW-1185">Reference proteome</keyword>
<dbReference type="InterPro" id="IPR036909">
    <property type="entry name" value="Cyt_c-like_dom_sf"/>
</dbReference>
<keyword evidence="3 4" id="KW-0408">Iron</keyword>
<evidence type="ECO:0000256" key="3">
    <source>
        <dbReference type="ARBA" id="ARBA00023004"/>
    </source>
</evidence>
<dbReference type="AlphaFoldDB" id="A0A428N4U9"/>
<evidence type="ECO:0000256" key="5">
    <source>
        <dbReference type="SAM" id="SignalP"/>
    </source>
</evidence>
<dbReference type="GO" id="GO:0046872">
    <property type="term" value="F:metal ion binding"/>
    <property type="evidence" value="ECO:0007669"/>
    <property type="project" value="UniProtKB-KW"/>
</dbReference>
<gene>
    <name evidence="7" type="ORF">D7Z54_09335</name>
</gene>
<dbReference type="Gene3D" id="1.10.760.10">
    <property type="entry name" value="Cytochrome c-like domain"/>
    <property type="match status" value="1"/>
</dbReference>
<accession>A0A428N4U9</accession>
<feature type="signal peptide" evidence="5">
    <location>
        <begin position="1"/>
        <end position="20"/>
    </location>
</feature>
<evidence type="ECO:0000256" key="2">
    <source>
        <dbReference type="ARBA" id="ARBA00022723"/>
    </source>
</evidence>
<evidence type="ECO:0000256" key="1">
    <source>
        <dbReference type="ARBA" id="ARBA00022617"/>
    </source>
</evidence>
<dbReference type="Pfam" id="PF13442">
    <property type="entry name" value="Cytochrome_CBB3"/>
    <property type="match status" value="1"/>
</dbReference>